<dbReference type="AlphaFoldDB" id="A0AAD4EZH1"/>
<dbReference type="EMBL" id="JAHCVI010000001">
    <property type="protein sequence ID" value="KAG7290286.1"/>
    <property type="molecule type" value="Genomic_DNA"/>
</dbReference>
<comment type="caution">
    <text evidence="2">The sequence shown here is derived from an EMBL/GenBank/DDBJ whole genome shotgun (WGS) entry which is preliminary data.</text>
</comment>
<dbReference type="Pfam" id="PF13472">
    <property type="entry name" value="Lipase_GDSL_2"/>
    <property type="match status" value="1"/>
</dbReference>
<evidence type="ECO:0000313" key="2">
    <source>
        <dbReference type="EMBL" id="KAG7290286.1"/>
    </source>
</evidence>
<dbReference type="Gene3D" id="3.40.50.1110">
    <property type="entry name" value="SGNH hydrolase"/>
    <property type="match status" value="1"/>
</dbReference>
<feature type="domain" description="SGNH hydrolase-type esterase" evidence="1">
    <location>
        <begin position="311"/>
        <end position="484"/>
    </location>
</feature>
<evidence type="ECO:0000259" key="1">
    <source>
        <dbReference type="Pfam" id="PF13472"/>
    </source>
</evidence>
<proteinExistence type="predicted"/>
<gene>
    <name evidence="2" type="ORF">NEMBOFW57_000285</name>
</gene>
<reference evidence="2" key="1">
    <citation type="submission" date="2023-02" db="EMBL/GenBank/DDBJ databases">
        <authorList>
            <person name="Palmer J.M."/>
        </authorList>
    </citation>
    <scope>NUCLEOTIDE SEQUENCE</scope>
    <source>
        <strain evidence="2">FW57</strain>
    </source>
</reference>
<name>A0AAD4EZH1_9PEZI</name>
<dbReference type="InterPro" id="IPR036514">
    <property type="entry name" value="SGNH_hydro_sf"/>
</dbReference>
<dbReference type="PANTHER" id="PTHR43695">
    <property type="entry name" value="PUTATIVE (AFU_ORTHOLOGUE AFUA_2G17250)-RELATED"/>
    <property type="match status" value="1"/>
</dbReference>
<organism evidence="2 3">
    <name type="scientific">Staphylotrichum longicolle</name>
    <dbReference type="NCBI Taxonomy" id="669026"/>
    <lineage>
        <taxon>Eukaryota</taxon>
        <taxon>Fungi</taxon>
        <taxon>Dikarya</taxon>
        <taxon>Ascomycota</taxon>
        <taxon>Pezizomycotina</taxon>
        <taxon>Sordariomycetes</taxon>
        <taxon>Sordariomycetidae</taxon>
        <taxon>Sordariales</taxon>
        <taxon>Chaetomiaceae</taxon>
        <taxon>Staphylotrichum</taxon>
    </lineage>
</organism>
<evidence type="ECO:0000313" key="3">
    <source>
        <dbReference type="Proteomes" id="UP001197093"/>
    </source>
</evidence>
<dbReference type="InterPro" id="IPR013830">
    <property type="entry name" value="SGNH_hydro"/>
</dbReference>
<protein>
    <recommendedName>
        <fullName evidence="1">SGNH hydrolase-type esterase domain-containing protein</fullName>
    </recommendedName>
</protein>
<accession>A0AAD4EZH1</accession>
<dbReference type="GO" id="GO:0016787">
    <property type="term" value="F:hydrolase activity"/>
    <property type="evidence" value="ECO:0007669"/>
    <property type="project" value="InterPro"/>
</dbReference>
<dbReference type="PANTHER" id="PTHR43695:SF2">
    <property type="entry name" value="PUTATIVE (AFU_ORTHOLOGUE AFUA_2G17250)-RELATED"/>
    <property type="match status" value="1"/>
</dbReference>
<keyword evidence="3" id="KW-1185">Reference proteome</keyword>
<dbReference type="Proteomes" id="UP001197093">
    <property type="component" value="Unassembled WGS sequence"/>
</dbReference>
<dbReference type="CDD" id="cd01821">
    <property type="entry name" value="Rhamnogalacturan_acetylesterase_like"/>
    <property type="match status" value="1"/>
</dbReference>
<dbReference type="InterPro" id="IPR037459">
    <property type="entry name" value="RhgT-like"/>
</dbReference>
<dbReference type="SUPFAM" id="SSF52266">
    <property type="entry name" value="SGNH hydrolase"/>
    <property type="match status" value="1"/>
</dbReference>
<sequence length="523" mass="56974">MPIQETFSLQFANYLSSRLNRDKNTQAVIWMSNLVDNVSHCRRAGVIYGLGSWGYTVLRTAYSAEADALWPVAMDRLKLWVTRYFVHYSRLIDGKPDPSANGDIASRFVLDVLDDANTVAEIKALNLPDDLSRARQEHFSSLTRIFDTWAEGVLSNTKCGVRYENSDIIFSRGDSPRFCDFLVVDEGALRSLVALPAETPPLDIARAVLYSDAYVWLVDSQAVKSFVSFEHVQANSATADWAGRCHNGWLKLESMWLDDAWFERLARSQDEDWHRIIMKSSLLALLAVPILAVAAPFVAQQAKPAAFFLAGDSTTAVNGGWGDGFVALLRNGAVGQNKGHSGTTTASFVAKGDWDAVLSLVKNHTAKYDCYVTIQFGHNDQKSTSGVTIAQFQTNLQNLANQIKSAGGTPVILTSLTRRTFTNGVLDDSLANVAAAAKTAAANVGAALLDLNAASRKYVQAIGSANADKYNLDTGDRTHLNAHGTVVFGNMVADLVVRWKPALSAYIKPDAGILQKIAQGVYA</sequence>